<evidence type="ECO:0000256" key="1">
    <source>
        <dbReference type="ARBA" id="ARBA00022723"/>
    </source>
</evidence>
<evidence type="ECO:0000256" key="2">
    <source>
        <dbReference type="ARBA" id="ARBA00022801"/>
    </source>
</evidence>
<keyword evidence="10" id="KW-1185">Reference proteome</keyword>
<dbReference type="GO" id="GO:0005737">
    <property type="term" value="C:cytoplasm"/>
    <property type="evidence" value="ECO:0007669"/>
    <property type="project" value="TreeGrafter"/>
</dbReference>
<gene>
    <name evidence="7" type="ORF">Vretifemale_10284</name>
    <name evidence="8" type="ORF">Vretimale_1196</name>
</gene>
<keyword evidence="1" id="KW-0479">Metal-binding</keyword>
<evidence type="ECO:0000256" key="6">
    <source>
        <dbReference type="SAM" id="MobiDB-lite"/>
    </source>
</evidence>
<name>A0A8J4D4U1_9CHLO</name>
<dbReference type="Proteomes" id="UP000722791">
    <property type="component" value="Unassembled WGS sequence"/>
</dbReference>
<keyword evidence="3" id="KW-0464">Manganese</keyword>
<evidence type="ECO:0000313" key="8">
    <source>
        <dbReference type="EMBL" id="GIL95119.1"/>
    </source>
</evidence>
<feature type="compositionally biased region" description="Gly residues" evidence="6">
    <location>
        <begin position="331"/>
        <end position="340"/>
    </location>
</feature>
<protein>
    <recommendedName>
        <fullName evidence="11">Pseudouridine-5'-phosphate glycosidase</fullName>
    </recommendedName>
</protein>
<dbReference type="GO" id="GO:0004730">
    <property type="term" value="F:pseudouridylate synthase activity"/>
    <property type="evidence" value="ECO:0007669"/>
    <property type="project" value="InterPro"/>
</dbReference>
<dbReference type="HAMAP" id="MF_01876">
    <property type="entry name" value="PsiMP_glycosidase"/>
    <property type="match status" value="1"/>
</dbReference>
<dbReference type="Gene3D" id="3.40.1790.10">
    <property type="entry name" value="Indigoidine synthase domain"/>
    <property type="match status" value="1"/>
</dbReference>
<proteinExistence type="inferred from homology"/>
<dbReference type="OrthoDB" id="198885at2759"/>
<feature type="region of interest" description="Disordered" evidence="6">
    <location>
        <begin position="322"/>
        <end position="350"/>
    </location>
</feature>
<dbReference type="GO" id="GO:0046872">
    <property type="term" value="F:metal ion binding"/>
    <property type="evidence" value="ECO:0007669"/>
    <property type="project" value="UniProtKB-KW"/>
</dbReference>
<dbReference type="Proteomes" id="UP000747110">
    <property type="component" value="Unassembled WGS sequence"/>
</dbReference>
<dbReference type="InterPro" id="IPR022830">
    <property type="entry name" value="Indigdn_synthA-like"/>
</dbReference>
<reference evidence="8" key="1">
    <citation type="journal article" date="2021" name="Proc. Natl. Acad. Sci. U.S.A.">
        <title>Three genomes in the algal genus Volvox reveal the fate of a haploid sex-determining region after a transition to homothallism.</title>
        <authorList>
            <person name="Yamamoto K."/>
            <person name="Hamaji T."/>
            <person name="Kawai-Toyooka H."/>
            <person name="Matsuzaki R."/>
            <person name="Takahashi F."/>
            <person name="Nishimura Y."/>
            <person name="Kawachi M."/>
            <person name="Noguchi H."/>
            <person name="Minakuchi Y."/>
            <person name="Umen J.G."/>
            <person name="Toyoda A."/>
            <person name="Nozaki H."/>
        </authorList>
    </citation>
    <scope>NUCLEOTIDE SEQUENCE</scope>
    <source>
        <strain evidence="8">NIES-3785</strain>
        <strain evidence="7">NIES-3786</strain>
    </source>
</reference>
<dbReference type="PANTHER" id="PTHR42909">
    <property type="entry name" value="ZGC:136858"/>
    <property type="match status" value="1"/>
</dbReference>
<evidence type="ECO:0000256" key="3">
    <source>
        <dbReference type="ARBA" id="ARBA00023211"/>
    </source>
</evidence>
<dbReference type="InterPro" id="IPR007342">
    <property type="entry name" value="PsuG"/>
</dbReference>
<comment type="caution">
    <text evidence="8">The sequence shown here is derived from an EMBL/GenBank/DDBJ whole genome shotgun (WGS) entry which is preliminary data.</text>
</comment>
<dbReference type="Pfam" id="PF04227">
    <property type="entry name" value="Indigoidine_A"/>
    <property type="match status" value="1"/>
</dbReference>
<dbReference type="GO" id="GO:0016798">
    <property type="term" value="F:hydrolase activity, acting on glycosyl bonds"/>
    <property type="evidence" value="ECO:0007669"/>
    <property type="project" value="UniProtKB-KW"/>
</dbReference>
<dbReference type="SUPFAM" id="SSF110581">
    <property type="entry name" value="Indigoidine synthase A-like"/>
    <property type="match status" value="1"/>
</dbReference>
<keyword evidence="5" id="KW-0326">Glycosidase</keyword>
<evidence type="ECO:0000313" key="9">
    <source>
        <dbReference type="Proteomes" id="UP000722791"/>
    </source>
</evidence>
<keyword evidence="2" id="KW-0378">Hydrolase</keyword>
<evidence type="ECO:0000256" key="4">
    <source>
        <dbReference type="ARBA" id="ARBA00023239"/>
    </source>
</evidence>
<evidence type="ECO:0000256" key="5">
    <source>
        <dbReference type="ARBA" id="ARBA00023295"/>
    </source>
</evidence>
<organism evidence="8 9">
    <name type="scientific">Volvox reticuliferus</name>
    <dbReference type="NCBI Taxonomy" id="1737510"/>
    <lineage>
        <taxon>Eukaryota</taxon>
        <taxon>Viridiplantae</taxon>
        <taxon>Chlorophyta</taxon>
        <taxon>core chlorophytes</taxon>
        <taxon>Chlorophyceae</taxon>
        <taxon>CS clade</taxon>
        <taxon>Chlamydomonadales</taxon>
        <taxon>Volvocaceae</taxon>
        <taxon>Volvox</taxon>
    </lineage>
</organism>
<dbReference type="EMBL" id="BNCQ01000002">
    <property type="protein sequence ID" value="GIL95119.1"/>
    <property type="molecule type" value="Genomic_DNA"/>
</dbReference>
<keyword evidence="4" id="KW-0456">Lyase</keyword>
<sequence>MVEPCLEISPEVQAALSEGRPIVALESTIITHGMPWPDNLSTALEVEEVVRASGAVPATIAIIKGVPHIGMQREQLEYIARNGTAVQKVSRRDLPVVMAKQLDGATTVSATSALAALAGIHVFVTGGIGGVHRGGEINMDISADLTELGRTPIAVVCAGAKSILDIPRTLEVLETWGVAVASYGTNEFPAFFTPRSGCRSPARVDSPAEAAAMLDSVQRLGLGSGMLVAVPIPQEQAAEGEEVEAAIRTALREADGRGITGNEVTPFLLERVRALTGGRSLDANIQLVKNNARIGSAIAREYAAQLRLQDRRQALVLKQHEQQLQLQRPGTGAGARGGGTAAQPRLRSKL</sequence>
<dbReference type="PANTHER" id="PTHR42909:SF1">
    <property type="entry name" value="CARBOHYDRATE KINASE PFKB DOMAIN-CONTAINING PROTEIN"/>
    <property type="match status" value="1"/>
</dbReference>
<evidence type="ECO:0000313" key="7">
    <source>
        <dbReference type="EMBL" id="GIL81234.1"/>
    </source>
</evidence>
<dbReference type="AlphaFoldDB" id="A0A8J4D4U1"/>
<evidence type="ECO:0008006" key="11">
    <source>
        <dbReference type="Google" id="ProtNLM"/>
    </source>
</evidence>
<evidence type="ECO:0000313" key="10">
    <source>
        <dbReference type="Proteomes" id="UP000747110"/>
    </source>
</evidence>
<dbReference type="EMBL" id="BNCP01000021">
    <property type="protein sequence ID" value="GIL81234.1"/>
    <property type="molecule type" value="Genomic_DNA"/>
</dbReference>
<accession>A0A8J4D4U1</accession>